<name>G0WCR1_NAUDC</name>
<dbReference type="Proteomes" id="UP000000689">
    <property type="component" value="Chromosome 6"/>
</dbReference>
<gene>
    <name evidence="10" type="primary">NDAI0F02540</name>
    <name evidence="10" type="ordered locus">NDAI_0F02540</name>
</gene>
<evidence type="ECO:0000259" key="8">
    <source>
        <dbReference type="PROSITE" id="PS50004"/>
    </source>
</evidence>
<dbReference type="PANTHER" id="PTHR46980:SF2">
    <property type="entry name" value="TRICALBIN-1-RELATED"/>
    <property type="match status" value="1"/>
</dbReference>
<dbReference type="Pfam" id="PF00168">
    <property type="entry name" value="C2"/>
    <property type="match status" value="3"/>
</dbReference>
<evidence type="ECO:0000256" key="7">
    <source>
        <dbReference type="SAM" id="Phobius"/>
    </source>
</evidence>
<accession>G0WCR1</accession>
<keyword evidence="6" id="KW-0175">Coiled coil</keyword>
<evidence type="ECO:0000256" key="3">
    <source>
        <dbReference type="ARBA" id="ARBA00023055"/>
    </source>
</evidence>
<dbReference type="HOGENOM" id="CLU_001661_1_0_1"/>
<evidence type="ECO:0000256" key="1">
    <source>
        <dbReference type="ARBA" id="ARBA00004370"/>
    </source>
</evidence>
<dbReference type="GO" id="GO:0055091">
    <property type="term" value="P:phospholipid homeostasis"/>
    <property type="evidence" value="ECO:0007669"/>
    <property type="project" value="EnsemblFungi"/>
</dbReference>
<protein>
    <recommendedName>
        <fullName evidence="12">C2 domain-containing protein</fullName>
    </recommendedName>
</protein>
<feature type="coiled-coil region" evidence="6">
    <location>
        <begin position="789"/>
        <end position="839"/>
    </location>
</feature>
<dbReference type="GO" id="GO:0090158">
    <property type="term" value="P:endoplasmic reticulum membrane organization"/>
    <property type="evidence" value="ECO:0007669"/>
    <property type="project" value="EnsemblFungi"/>
</dbReference>
<dbReference type="Gene3D" id="2.60.40.150">
    <property type="entry name" value="C2 domain"/>
    <property type="match status" value="3"/>
</dbReference>
<sequence length="1179" mass="133179">MSPNDYKKQSAPSNTKAELIPGNLSTIEVKEESSEGVAAYNKPPMTSTVNQSHFSRVASYVGWKQIGGWEEVDSLGEYDSLFELNEDTFLDNIIPDKFYGKWYHPILLFIIAGFSSFLLGYFKFSFAPVYLIAVAAALVYRALIKGYRSSIRELIEKESAVEKIEDDYESVEWANLLFVKYWPILEPSLSQKIVTQVNGQLASNMSIPKWIKAIWIDEFTLGIKPPRIGYVKTLQNTHLDVVVMDWNVSFTPHDQADMNARQVRNFVNSKVLLKINVMGVILPMTLSDLAIDIKARLKFQLMAALPIIETINIQLLKVPNVDFIASLFNISVFNMDLLTLPGFLTLANKMAYKYMSEILLPPFSLQLNLPQLLSGSATSIGILEINVKAVKGFKRNFGELLGKPGHPYVSFLFSNRVIAKTSASKDPNSPIWHEVVHIPIKSFTEPLSVILFDKHKTLKDKNLGGIEFNLNSLRHRPHQKRLKSPILKNSKSIGYLHFDLHFRPVLEQKKLPNGKVEEIPDLNTGLAKIVIQESRLINEIEKKFDTYVELYINAKKVFTTKKVSGVDNWRWKSQYESIILDRSMTRCKFVIKDKKSQIISSSVQNLNALIDRTSMSKDIIPLKNGVGDLKIMTYWKPVELGLYGKGTIYTAPIGTVRILINKAKFTNNVDKIMEVNPYTRVLTNDLEIGRTNELLNELNPIWNQAIYVAITSPNQKILLECMDSRLIGGDRSLGQLEISPRGLLRKGDDDRYEEFINENAISSQLTTRKGLSGEITYYISFYPSLPILTREEIEDLEKVRERRRQLLQKKASLDPLTESKELKERILDEECEIHELEDIFSNKMKLDLNELIQYPSGILTISVQGGELPFPGLYVQTFLDSLGHASIISPKCSIRTIKTGWIGEATIKELEWSVTTFKVVKNKSLNKAEVGISEFVIPTIELINNCYREPCILNLSGISTAKLMVQVSYFPLHVTKLPLSDLITNTGDLTITIKGANDLIAGDRNGYSDPYVKLYLNNNEKSFFKTKISKKTLNPVWNESTTLQINDRVNTFIKFKVVDWDGALSNDLLGWAMLPLSQIDPAALTKLEVPIVTEKEDKGGFLQLEFTFSPRYTLGVQKRSKNNIGDLAQKGIDTGIRAGTTVLNTSVVTIGKMMDEGQVRLRTGIVKGVEKKLTGSVHF</sequence>
<evidence type="ECO:0000313" key="10">
    <source>
        <dbReference type="EMBL" id="CCD25572.1"/>
    </source>
</evidence>
<dbReference type="InterPro" id="IPR037756">
    <property type="entry name" value="C2D_Tricalbin"/>
</dbReference>
<dbReference type="InterPro" id="IPR000008">
    <property type="entry name" value="C2_dom"/>
</dbReference>
<dbReference type="PROSITE" id="PS50004">
    <property type="entry name" value="C2"/>
    <property type="match status" value="3"/>
</dbReference>
<dbReference type="InterPro" id="IPR056910">
    <property type="entry name" value="TCB1-3_C2"/>
</dbReference>
<feature type="domain" description="SMP-LTD" evidence="9">
    <location>
        <begin position="167"/>
        <end position="370"/>
    </location>
</feature>
<keyword evidence="5 7" id="KW-0472">Membrane</keyword>
<dbReference type="SMART" id="SM00239">
    <property type="entry name" value="C2"/>
    <property type="match status" value="4"/>
</dbReference>
<keyword evidence="11" id="KW-1185">Reference proteome</keyword>
<dbReference type="KEGG" id="ndi:NDAI_0F02540"/>
<dbReference type="SUPFAM" id="SSF49562">
    <property type="entry name" value="C2 domain (Calcium/lipid-binding domain, CaLB)"/>
    <property type="match status" value="3"/>
</dbReference>
<feature type="domain" description="C2" evidence="8">
    <location>
        <begin position="361"/>
        <end position="483"/>
    </location>
</feature>
<dbReference type="eggNOG" id="KOG1012">
    <property type="taxonomic scope" value="Eukaryota"/>
</dbReference>
<dbReference type="GO" id="GO:0061817">
    <property type="term" value="P:endoplasmic reticulum-plasma membrane tethering"/>
    <property type="evidence" value="ECO:0007669"/>
    <property type="project" value="InterPro"/>
</dbReference>
<feature type="domain" description="C2" evidence="8">
    <location>
        <begin position="968"/>
        <end position="1089"/>
    </location>
</feature>
<feature type="transmembrane region" description="Helical" evidence="7">
    <location>
        <begin position="102"/>
        <end position="121"/>
    </location>
</feature>
<organism evidence="10 11">
    <name type="scientific">Naumovozyma dairenensis (strain ATCC 10597 / BCRC 20456 / CBS 421 / NBRC 0211 / NRRL Y-12639)</name>
    <name type="common">Saccharomyces dairenensis</name>
    <dbReference type="NCBI Taxonomy" id="1071378"/>
    <lineage>
        <taxon>Eukaryota</taxon>
        <taxon>Fungi</taxon>
        <taxon>Dikarya</taxon>
        <taxon>Ascomycota</taxon>
        <taxon>Saccharomycotina</taxon>
        <taxon>Saccharomycetes</taxon>
        <taxon>Saccharomycetales</taxon>
        <taxon>Saccharomycetaceae</taxon>
        <taxon>Naumovozyma</taxon>
    </lineage>
</organism>
<dbReference type="GO" id="GO:0008289">
    <property type="term" value="F:lipid binding"/>
    <property type="evidence" value="ECO:0007669"/>
    <property type="project" value="UniProtKB-KW"/>
</dbReference>
<dbReference type="InterPro" id="IPR035892">
    <property type="entry name" value="C2_domain_sf"/>
</dbReference>
<evidence type="ECO:0000256" key="5">
    <source>
        <dbReference type="ARBA" id="ARBA00023136"/>
    </source>
</evidence>
<dbReference type="InterPro" id="IPR031468">
    <property type="entry name" value="SMP_LBD"/>
</dbReference>
<dbReference type="CDD" id="cd21678">
    <property type="entry name" value="SMP_TCB"/>
    <property type="match status" value="1"/>
</dbReference>
<evidence type="ECO:0000313" key="11">
    <source>
        <dbReference type="Proteomes" id="UP000000689"/>
    </source>
</evidence>
<dbReference type="GO" id="GO:0032541">
    <property type="term" value="C:cortical endoplasmic reticulum"/>
    <property type="evidence" value="ECO:0007669"/>
    <property type="project" value="EnsemblFungi"/>
</dbReference>
<keyword evidence="3" id="KW-0445">Lipid transport</keyword>
<dbReference type="PIRSF" id="PIRSF037232">
    <property type="entry name" value="Tricalbin"/>
    <property type="match status" value="1"/>
</dbReference>
<proteinExistence type="predicted"/>
<keyword evidence="4" id="KW-0446">Lipid-binding</keyword>
<keyword evidence="7" id="KW-1133">Transmembrane helix</keyword>
<dbReference type="OrthoDB" id="1029639at2759"/>
<dbReference type="PROSITE" id="PS51847">
    <property type="entry name" value="SMP"/>
    <property type="match status" value="1"/>
</dbReference>
<evidence type="ECO:0000256" key="4">
    <source>
        <dbReference type="ARBA" id="ARBA00023121"/>
    </source>
</evidence>
<dbReference type="GO" id="GO:0035621">
    <property type="term" value="P:ER to Golgi ceramide transport"/>
    <property type="evidence" value="ECO:0007669"/>
    <property type="project" value="EnsemblFungi"/>
</dbReference>
<evidence type="ECO:0000259" key="9">
    <source>
        <dbReference type="PROSITE" id="PS51847"/>
    </source>
</evidence>
<dbReference type="CDD" id="cd04040">
    <property type="entry name" value="C2D_Tricalbin-like"/>
    <property type="match status" value="1"/>
</dbReference>
<feature type="transmembrane region" description="Helical" evidence="7">
    <location>
        <begin position="271"/>
        <end position="291"/>
    </location>
</feature>
<reference evidence="10 11" key="1">
    <citation type="journal article" date="2011" name="Proc. Natl. Acad. Sci. U.S.A.">
        <title>Evolutionary erosion of yeast sex chromosomes by mating-type switching accidents.</title>
        <authorList>
            <person name="Gordon J.L."/>
            <person name="Armisen D."/>
            <person name="Proux-Wera E."/>
            <person name="Oheigeartaigh S.S."/>
            <person name="Byrne K.P."/>
            <person name="Wolfe K.H."/>
        </authorList>
    </citation>
    <scope>NUCLEOTIDE SEQUENCE [LARGE SCALE GENOMIC DNA]</scope>
    <source>
        <strain evidence="11">ATCC 10597 / BCRC 20456 / CBS 421 / NBRC 0211 / NRRL Y-12639</strain>
    </source>
</reference>
<dbReference type="GO" id="GO:0016020">
    <property type="term" value="C:membrane"/>
    <property type="evidence" value="ECO:0007669"/>
    <property type="project" value="UniProtKB-SubCell"/>
</dbReference>
<dbReference type="InterPro" id="IPR052455">
    <property type="entry name" value="Tricalbin_domain"/>
</dbReference>
<dbReference type="PANTHER" id="PTHR46980">
    <property type="entry name" value="TRICALBIN-1-RELATED"/>
    <property type="match status" value="1"/>
</dbReference>
<evidence type="ECO:0000256" key="6">
    <source>
        <dbReference type="SAM" id="Coils"/>
    </source>
</evidence>
<dbReference type="GO" id="GO:0060304">
    <property type="term" value="P:regulation of phosphatidylinositol dephosphorylation"/>
    <property type="evidence" value="ECO:0007669"/>
    <property type="project" value="EnsemblFungi"/>
</dbReference>
<dbReference type="GeneID" id="11496910"/>
<dbReference type="STRING" id="1071378.G0WCR1"/>
<keyword evidence="7" id="KW-0812">Transmembrane</keyword>
<dbReference type="PRINTS" id="PR00360">
    <property type="entry name" value="C2DOMAIN"/>
</dbReference>
<dbReference type="Pfam" id="PF24920">
    <property type="entry name" value="C2_TCB1"/>
    <property type="match status" value="1"/>
</dbReference>
<dbReference type="EMBL" id="HE580272">
    <property type="protein sequence ID" value="CCD25572.1"/>
    <property type="molecule type" value="Genomic_DNA"/>
</dbReference>
<evidence type="ECO:0008006" key="12">
    <source>
        <dbReference type="Google" id="ProtNLM"/>
    </source>
</evidence>
<dbReference type="AlphaFoldDB" id="G0WCR1"/>
<evidence type="ECO:0000256" key="2">
    <source>
        <dbReference type="ARBA" id="ARBA00022448"/>
    </source>
</evidence>
<keyword evidence="2" id="KW-0813">Transport</keyword>
<dbReference type="GO" id="GO:0005933">
    <property type="term" value="C:cellular bud"/>
    <property type="evidence" value="ECO:0007669"/>
    <property type="project" value="EnsemblFungi"/>
</dbReference>
<dbReference type="OMA" id="VLMDDYM"/>
<feature type="domain" description="C2" evidence="8">
    <location>
        <begin position="636"/>
        <end position="753"/>
    </location>
</feature>
<feature type="transmembrane region" description="Helical" evidence="7">
    <location>
        <begin position="127"/>
        <end position="144"/>
    </location>
</feature>
<dbReference type="InterPro" id="IPR017147">
    <property type="entry name" value="Tricalbin"/>
</dbReference>
<comment type="subcellular location">
    <subcellularLocation>
        <location evidence="1">Membrane</location>
    </subcellularLocation>
</comment>
<dbReference type="RefSeq" id="XP_003670815.1">
    <property type="nucleotide sequence ID" value="XM_003670767.1"/>
</dbReference>